<dbReference type="EMBL" id="LPIX01000105">
    <property type="protein sequence ID" value="KWD92892.1"/>
    <property type="molecule type" value="Genomic_DNA"/>
</dbReference>
<dbReference type="InterPro" id="IPR029455">
    <property type="entry name" value="GHL15"/>
</dbReference>
<name>A0A108JNF5_9BURK</name>
<feature type="signal peptide" evidence="1">
    <location>
        <begin position="1"/>
        <end position="33"/>
    </location>
</feature>
<accession>A0A108JNF5</accession>
<protein>
    <submittedName>
        <fullName evidence="2">Uncharacterized protein</fullName>
    </submittedName>
</protein>
<dbReference type="Pfam" id="PF14885">
    <property type="entry name" value="GHL15"/>
    <property type="match status" value="1"/>
</dbReference>
<dbReference type="AlphaFoldDB" id="A0A108JNF5"/>
<evidence type="ECO:0000313" key="3">
    <source>
        <dbReference type="Proteomes" id="UP000062998"/>
    </source>
</evidence>
<comment type="caution">
    <text evidence="2">The sequence shown here is derived from an EMBL/GenBank/DDBJ whole genome shotgun (WGS) entry which is preliminary data.</text>
</comment>
<feature type="chain" id="PRO_5007130473" evidence="1">
    <location>
        <begin position="34"/>
        <end position="398"/>
    </location>
</feature>
<reference evidence="2 3" key="1">
    <citation type="submission" date="2015-11" db="EMBL/GenBank/DDBJ databases">
        <title>Expanding the genomic diversity of Burkholderia species for the development of highly accurate diagnostics.</title>
        <authorList>
            <person name="Sahl J."/>
            <person name="Keim P."/>
            <person name="Wagner D."/>
        </authorList>
    </citation>
    <scope>NUCLEOTIDE SEQUENCE [LARGE SCALE GENOMIC DNA]</scope>
    <source>
        <strain evidence="2 3">MSMB2167WGS</strain>
    </source>
</reference>
<sequence length="398" mass="44158">MSTTRNRSVTNTMRTLAALAGASLCCVSAPATAGDAPQPRKFLTFSSRLPDTWIMKHGSEYVFVWGESDGNKRNPARADVWKQYAPNTVLSTYFPYGRDPARADPASWQKSHPEWIAYRCDGETMAKLFDKPIVPLDISNPQVVAWQVGNFINGQYRDIALDNFSTSNVERGCGVKRNGRFVRQYTDDRAGTERFAEAKVAWLEHVTAKLHDAGKTVTVNYQIDRPVDSPLVGRITKAVDSVLTEEMFPSRHKERFKAILDYAGRLKREDKGFYAIYEIEAPSADNVQSVMAAYLIYAWSKSAVSISGVQDYGSEPKYRGFDRSVGTPCEEYRNSGGIYSRRYAGGVTVFADPMSPVAAVYRVPPGFSDVSGKPAPSALELEPGEGRVLYREGVMTCS</sequence>
<evidence type="ECO:0000256" key="1">
    <source>
        <dbReference type="SAM" id="SignalP"/>
    </source>
</evidence>
<keyword evidence="1" id="KW-0732">Signal</keyword>
<dbReference type="Proteomes" id="UP000062998">
    <property type="component" value="Unassembled WGS sequence"/>
</dbReference>
<proteinExistence type="predicted"/>
<organism evidence="2 3">
    <name type="scientific">Burkholderia ubonensis</name>
    <dbReference type="NCBI Taxonomy" id="101571"/>
    <lineage>
        <taxon>Bacteria</taxon>
        <taxon>Pseudomonadati</taxon>
        <taxon>Pseudomonadota</taxon>
        <taxon>Betaproteobacteria</taxon>
        <taxon>Burkholderiales</taxon>
        <taxon>Burkholderiaceae</taxon>
        <taxon>Burkholderia</taxon>
        <taxon>Burkholderia cepacia complex</taxon>
    </lineage>
</organism>
<gene>
    <name evidence="2" type="ORF">WL73_28960</name>
</gene>
<evidence type="ECO:0000313" key="2">
    <source>
        <dbReference type="EMBL" id="KWD92892.1"/>
    </source>
</evidence>